<reference evidence="3 4" key="1">
    <citation type="submission" date="2023-03" db="EMBL/GenBank/DDBJ databases">
        <title>Isolation and description of six Streptomyces strains from soil environments, able to metabolize different microbial glucans.</title>
        <authorList>
            <person name="Widen T."/>
            <person name="Larsbrink J."/>
        </authorList>
    </citation>
    <scope>NUCLEOTIDE SEQUENCE [LARGE SCALE GENOMIC DNA]</scope>
    <source>
        <strain evidence="3 4">Alt2</strain>
    </source>
</reference>
<feature type="compositionally biased region" description="Polar residues" evidence="1">
    <location>
        <begin position="1"/>
        <end position="13"/>
    </location>
</feature>
<feature type="domain" description="A-factor biosynthesis hotdog" evidence="2">
    <location>
        <begin position="59"/>
        <end position="194"/>
    </location>
</feature>
<protein>
    <submittedName>
        <fullName evidence="3">ScbA/BarX family gamma-butyrolactone biosynthesis protein</fullName>
    </submittedName>
</protein>
<gene>
    <name evidence="3" type="ORF">P8A19_29585</name>
</gene>
<feature type="region of interest" description="Disordered" evidence="1">
    <location>
        <begin position="1"/>
        <end position="56"/>
    </location>
</feature>
<accession>A0ABY9IVB8</accession>
<feature type="compositionally biased region" description="Basic and acidic residues" evidence="1">
    <location>
        <begin position="45"/>
        <end position="56"/>
    </location>
</feature>
<keyword evidence="4" id="KW-1185">Reference proteome</keyword>
<dbReference type="Proteomes" id="UP001235744">
    <property type="component" value="Chromosome"/>
</dbReference>
<dbReference type="InterPro" id="IPR047757">
    <property type="entry name" value="AfsA-like"/>
</dbReference>
<evidence type="ECO:0000259" key="2">
    <source>
        <dbReference type="Pfam" id="PF03756"/>
    </source>
</evidence>
<organism evidence="3 4">
    <name type="scientific">Streptomyces poriferorum</name>
    <dbReference type="NCBI Taxonomy" id="2798799"/>
    <lineage>
        <taxon>Bacteria</taxon>
        <taxon>Bacillati</taxon>
        <taxon>Actinomycetota</taxon>
        <taxon>Actinomycetes</taxon>
        <taxon>Kitasatosporales</taxon>
        <taxon>Streptomycetaceae</taxon>
        <taxon>Streptomyces</taxon>
    </lineage>
</organism>
<evidence type="ECO:0000256" key="1">
    <source>
        <dbReference type="SAM" id="MobiDB-lite"/>
    </source>
</evidence>
<dbReference type="InterPro" id="IPR005509">
    <property type="entry name" value="AfsA_hotdog_dom"/>
</dbReference>
<evidence type="ECO:0000313" key="4">
    <source>
        <dbReference type="Proteomes" id="UP001235744"/>
    </source>
</evidence>
<proteinExistence type="predicted"/>
<dbReference type="NCBIfam" id="NF041195">
    <property type="entry name" value="ScbA_BarX_GamBu"/>
    <property type="match status" value="1"/>
</dbReference>
<dbReference type="Pfam" id="PF03756">
    <property type="entry name" value="AfsA"/>
    <property type="match status" value="2"/>
</dbReference>
<sequence length="358" mass="38651">MVQLTSRSASMSVESVERAGYATGAGRAEASSGSPEETGSPAGEEPGRREGSPDRLRQLVHRTDPLDVFPTGLTRLTDTQFSVPAHWPRAHRFFAPVGSHQDPLLIAETMRQTTMLIAHAQFGVPVGDAFVMWELRYTSASERLELGEEPWDITVDVSCSRIRRRGRSLGSMHIELLLHRRGTVLATGGGRISCTSAAAYQRLRGHRGAVLDAPIPLLPAVAPRTVGRTSENDVVLSPGTDPGTWLLRLDTRHPTLFGRPNDHVPGILLLEAARQAAHAATGSAFLPTAMQADFLQYVELDRPCRIEATTLPADGDDPLAPAGMFIRAVQDGEPAFTCTLRSPELHPAGPGDVRTDLS</sequence>
<dbReference type="RefSeq" id="WP_306069901.1">
    <property type="nucleotide sequence ID" value="NZ_CP120988.1"/>
</dbReference>
<name>A0ABY9IVB8_9ACTN</name>
<evidence type="ECO:0000313" key="3">
    <source>
        <dbReference type="EMBL" id="WLQ59316.1"/>
    </source>
</evidence>
<dbReference type="EMBL" id="CP120988">
    <property type="protein sequence ID" value="WLQ59316.1"/>
    <property type="molecule type" value="Genomic_DNA"/>
</dbReference>
<feature type="domain" description="A-factor biosynthesis hotdog" evidence="2">
    <location>
        <begin position="226"/>
        <end position="339"/>
    </location>
</feature>